<keyword evidence="6" id="KW-0677">Repeat</keyword>
<evidence type="ECO:0000256" key="6">
    <source>
        <dbReference type="ARBA" id="ARBA00022737"/>
    </source>
</evidence>
<comment type="catalytic activity">
    <reaction evidence="12">
        <text>N(6)-[(R)-dihydrolipoyl]-L-lysyl-[protein] + acetyl-CoA = N(6)-[(R)-S(8)-acetyldihydrolipoyl]-L-lysyl-[protein] + CoA</text>
        <dbReference type="Rhea" id="RHEA:17017"/>
        <dbReference type="Rhea" id="RHEA-COMP:10475"/>
        <dbReference type="Rhea" id="RHEA-COMP:10478"/>
        <dbReference type="ChEBI" id="CHEBI:57287"/>
        <dbReference type="ChEBI" id="CHEBI:57288"/>
        <dbReference type="ChEBI" id="CHEBI:83100"/>
        <dbReference type="ChEBI" id="CHEBI:83111"/>
        <dbReference type="EC" id="2.3.1.12"/>
    </reaction>
</comment>
<reference evidence="15" key="1">
    <citation type="submission" date="2016-10" db="EMBL/GenBank/DDBJ databases">
        <authorList>
            <person name="de Groot N.N."/>
        </authorList>
    </citation>
    <scope>NUCLEOTIDE SEQUENCE</scope>
</reference>
<dbReference type="SUPFAM" id="SSF52777">
    <property type="entry name" value="CoA-dependent acyltransferases"/>
    <property type="match status" value="1"/>
</dbReference>
<feature type="domain" description="Peripheral subunit-binding (PSBD)" evidence="14">
    <location>
        <begin position="223"/>
        <end position="260"/>
    </location>
</feature>
<dbReference type="SUPFAM" id="SSF47005">
    <property type="entry name" value="Peripheral subunit-binding domain of 2-oxo acid dehydrogenase complex"/>
    <property type="match status" value="1"/>
</dbReference>
<dbReference type="PANTHER" id="PTHR43178:SF2">
    <property type="entry name" value="DIHYDROLIPOYLLYSINE-RESIDUE ACETYLTRANSFERASE COMPONENT OF PYRUVATE DEHYDROGENASE COMPLEX"/>
    <property type="match status" value="1"/>
</dbReference>
<evidence type="ECO:0000256" key="9">
    <source>
        <dbReference type="ARBA" id="ARBA00025211"/>
    </source>
</evidence>
<proteinExistence type="inferred from homology"/>
<dbReference type="GO" id="GO:0005737">
    <property type="term" value="C:cytoplasm"/>
    <property type="evidence" value="ECO:0007669"/>
    <property type="project" value="TreeGrafter"/>
</dbReference>
<dbReference type="EMBL" id="FPHJ01000049">
    <property type="protein sequence ID" value="SFV66252.1"/>
    <property type="molecule type" value="Genomic_DNA"/>
</dbReference>
<keyword evidence="5 15" id="KW-0808">Transferase</keyword>
<dbReference type="EC" id="2.3.1.12" evidence="3"/>
<comment type="similarity">
    <text evidence="2">Belongs to the 2-oxoacid dehydrogenase family.</text>
</comment>
<evidence type="ECO:0000256" key="7">
    <source>
        <dbReference type="ARBA" id="ARBA00022823"/>
    </source>
</evidence>
<evidence type="ECO:0000313" key="15">
    <source>
        <dbReference type="EMBL" id="SFV66252.1"/>
    </source>
</evidence>
<dbReference type="PROSITE" id="PS50968">
    <property type="entry name" value="BIOTINYL_LIPOYL"/>
    <property type="match status" value="2"/>
</dbReference>
<evidence type="ECO:0000256" key="5">
    <source>
        <dbReference type="ARBA" id="ARBA00022679"/>
    </source>
</evidence>
<feature type="domain" description="Lipoyl-binding" evidence="13">
    <location>
        <begin position="14"/>
        <end position="88"/>
    </location>
</feature>
<accession>A0A1W1CKM4</accession>
<dbReference type="Pfam" id="PF00198">
    <property type="entry name" value="2-oxoacid_dh"/>
    <property type="match status" value="1"/>
</dbReference>
<dbReference type="CDD" id="cd06849">
    <property type="entry name" value="lipoyl_domain"/>
    <property type="match status" value="2"/>
</dbReference>
<keyword evidence="7" id="KW-0450">Lipoyl</keyword>
<dbReference type="InterPro" id="IPR036625">
    <property type="entry name" value="E3-bd_dom_sf"/>
</dbReference>
<sequence length="508" mass="55353">MTIFYFDVVNMNNVITTVVPDIGDFDEVEVIEVLVAVGDSIQKEDSLITLESDKASMEIPADSSGVVKEMHIKVGDKVKKGSKLLDLIVSEEKAPTTEPMAKNTSTVNDLVVPDIGDFDAVEVIEVLVSAGDSIEKEDSLITLESDKASMEIPSSFSGVIESVNVKIGDKVKQGDLIGRINAQENIEKTKTITQTSTQQTTQQVVETPIHQQVQVSTEYSSSHSSPSIRKLARELGVDLSKVQGTGEKNRVLESDLKYFVKNIIQNGGAGEGLPKVPQIDFSKIGEIESQPLSRINKLSGKHLTACWLNIPHVTQFDEANIDNMENYRQEQKKQGVKLTPLVFIMKSVVQVLEKYPKFNASLDNENLILKKYFNLGIAVNTPNGLVVPVIRDVNKKSLLELATELGEVSVRAREGKLTTKDLSGGCMTISSLGGIGGTQFTPIVNAPEVAILGVSRSYMKPVWDGKEFKPQLTLPLALSYDHRVIDGAQGAEFITALSQSLADVEGLL</sequence>
<protein>
    <recommendedName>
        <fullName evidence="4">Dihydrolipoyllysine-residue acetyltransferase component of pyruvate dehydrogenase complex</fullName>
        <ecNumber evidence="3">2.3.1.12</ecNumber>
    </recommendedName>
    <alternativeName>
        <fullName evidence="10">Dihydrolipoamide acetyltransferase component of pyruvate dehydrogenase complex</fullName>
    </alternativeName>
    <alternativeName>
        <fullName evidence="11">E2</fullName>
    </alternativeName>
</protein>
<dbReference type="GO" id="GO:0031405">
    <property type="term" value="F:lipoic acid binding"/>
    <property type="evidence" value="ECO:0007669"/>
    <property type="project" value="TreeGrafter"/>
</dbReference>
<evidence type="ECO:0000259" key="14">
    <source>
        <dbReference type="PROSITE" id="PS51826"/>
    </source>
</evidence>
<evidence type="ECO:0000256" key="4">
    <source>
        <dbReference type="ARBA" id="ARBA00016300"/>
    </source>
</evidence>
<dbReference type="PROSITE" id="PS00189">
    <property type="entry name" value="LIPOYL"/>
    <property type="match status" value="2"/>
</dbReference>
<evidence type="ECO:0000256" key="3">
    <source>
        <dbReference type="ARBA" id="ARBA00013114"/>
    </source>
</evidence>
<dbReference type="Pfam" id="PF00364">
    <property type="entry name" value="Biotin_lipoyl"/>
    <property type="match status" value="2"/>
</dbReference>
<dbReference type="PROSITE" id="PS51826">
    <property type="entry name" value="PSBD"/>
    <property type="match status" value="1"/>
</dbReference>
<dbReference type="Pfam" id="PF02817">
    <property type="entry name" value="E3_binding"/>
    <property type="match status" value="1"/>
</dbReference>
<dbReference type="AlphaFoldDB" id="A0A1W1CKM4"/>
<evidence type="ECO:0000259" key="13">
    <source>
        <dbReference type="PROSITE" id="PS50968"/>
    </source>
</evidence>
<dbReference type="InterPro" id="IPR023213">
    <property type="entry name" value="CAT-like_dom_sf"/>
</dbReference>
<dbReference type="Gene3D" id="4.10.320.10">
    <property type="entry name" value="E3-binding domain"/>
    <property type="match status" value="1"/>
</dbReference>
<dbReference type="FunFam" id="2.40.50.100:FF:000009">
    <property type="entry name" value="Acetyltransferase component of pyruvate dehydrogenase complex"/>
    <property type="match status" value="2"/>
</dbReference>
<feature type="domain" description="Lipoyl-binding" evidence="13">
    <location>
        <begin position="104"/>
        <end position="181"/>
    </location>
</feature>
<dbReference type="InterPro" id="IPR000089">
    <property type="entry name" value="Biotin_lipoyl"/>
</dbReference>
<comment type="cofactor">
    <cofactor evidence="1">
        <name>(R)-lipoate</name>
        <dbReference type="ChEBI" id="CHEBI:83088"/>
    </cofactor>
</comment>
<dbReference type="PANTHER" id="PTHR43178">
    <property type="entry name" value="DIHYDROLIPOAMIDE ACETYLTRANSFERASE COMPONENT OF PYRUVATE DEHYDROGENASE COMPLEX"/>
    <property type="match status" value="1"/>
</dbReference>
<keyword evidence="15" id="KW-0670">Pyruvate</keyword>
<dbReference type="InterPro" id="IPR003016">
    <property type="entry name" value="2-oxoA_DH_lipoyl-BS"/>
</dbReference>
<evidence type="ECO:0000256" key="10">
    <source>
        <dbReference type="ARBA" id="ARBA00029730"/>
    </source>
</evidence>
<evidence type="ECO:0000256" key="8">
    <source>
        <dbReference type="ARBA" id="ARBA00023315"/>
    </source>
</evidence>
<dbReference type="InterPro" id="IPR011053">
    <property type="entry name" value="Single_hybrid_motif"/>
</dbReference>
<organism evidence="15">
    <name type="scientific">hydrothermal vent metagenome</name>
    <dbReference type="NCBI Taxonomy" id="652676"/>
    <lineage>
        <taxon>unclassified sequences</taxon>
        <taxon>metagenomes</taxon>
        <taxon>ecological metagenomes</taxon>
    </lineage>
</organism>
<dbReference type="Gene3D" id="3.30.559.10">
    <property type="entry name" value="Chloramphenicol acetyltransferase-like domain"/>
    <property type="match status" value="1"/>
</dbReference>
<gene>
    <name evidence="15" type="ORF">MNB_SUP05-5-615</name>
</gene>
<evidence type="ECO:0000256" key="11">
    <source>
        <dbReference type="ARBA" id="ARBA00031531"/>
    </source>
</evidence>
<evidence type="ECO:0000256" key="2">
    <source>
        <dbReference type="ARBA" id="ARBA00007317"/>
    </source>
</evidence>
<dbReference type="GO" id="GO:0006086">
    <property type="term" value="P:pyruvate decarboxylation to acetyl-CoA"/>
    <property type="evidence" value="ECO:0007669"/>
    <property type="project" value="TreeGrafter"/>
</dbReference>
<comment type="function">
    <text evidence="9">The pyruvate dehydrogenase complex catalyzes the overall conversion of pyruvate to acetyl-CoA and CO(2). It contains multiple copies of three enzymatic components: pyruvate dehydrogenase (E1), dihydrolipoamide acetyltransferase (E2) and lipoamide dehydrogenase (E3).</text>
</comment>
<dbReference type="InterPro" id="IPR050743">
    <property type="entry name" value="2-oxoacid_DH_E2_comp"/>
</dbReference>
<dbReference type="GO" id="GO:0004742">
    <property type="term" value="F:dihydrolipoyllysine-residue acetyltransferase activity"/>
    <property type="evidence" value="ECO:0007669"/>
    <property type="project" value="UniProtKB-EC"/>
</dbReference>
<dbReference type="InterPro" id="IPR004167">
    <property type="entry name" value="PSBD"/>
</dbReference>
<keyword evidence="8 15" id="KW-0012">Acyltransferase</keyword>
<dbReference type="Gene3D" id="2.40.50.100">
    <property type="match status" value="2"/>
</dbReference>
<dbReference type="InterPro" id="IPR001078">
    <property type="entry name" value="2-oxoacid_DH_actylTfrase"/>
</dbReference>
<dbReference type="FunFam" id="3.30.559.10:FF:000004">
    <property type="entry name" value="Acetyltransferase component of pyruvate dehydrogenase complex"/>
    <property type="match status" value="1"/>
</dbReference>
<dbReference type="SUPFAM" id="SSF51230">
    <property type="entry name" value="Single hybrid motif"/>
    <property type="match status" value="2"/>
</dbReference>
<name>A0A1W1CKM4_9ZZZZ</name>
<evidence type="ECO:0000256" key="1">
    <source>
        <dbReference type="ARBA" id="ARBA00001938"/>
    </source>
</evidence>
<evidence type="ECO:0000256" key="12">
    <source>
        <dbReference type="ARBA" id="ARBA00048370"/>
    </source>
</evidence>